<accession>A0A6J7LLG4</accession>
<protein>
    <submittedName>
        <fullName evidence="2">Unannotated protein</fullName>
    </submittedName>
</protein>
<feature type="region of interest" description="Disordered" evidence="1">
    <location>
        <begin position="1"/>
        <end position="30"/>
    </location>
</feature>
<organism evidence="2">
    <name type="scientific">freshwater metagenome</name>
    <dbReference type="NCBI Taxonomy" id="449393"/>
    <lineage>
        <taxon>unclassified sequences</taxon>
        <taxon>metagenomes</taxon>
        <taxon>ecological metagenomes</taxon>
    </lineage>
</organism>
<sequence length="144" mass="16225">MPMRPQALTDRVDRHSPEPDEPDTRQRRIDTALAPPQRVQRRIVRMSPGVDHEAMITENVDGSRDLSARGCAGGDHALGDLRKREAAIEILGKIMEQHARERQLIDIGDDMDRLGRSANAAAVRGEDRQRIRRQACRLRLGAVH</sequence>
<reference evidence="2" key="1">
    <citation type="submission" date="2020-05" db="EMBL/GenBank/DDBJ databases">
        <authorList>
            <person name="Chiriac C."/>
            <person name="Salcher M."/>
            <person name="Ghai R."/>
            <person name="Kavagutti S V."/>
        </authorList>
    </citation>
    <scope>NUCLEOTIDE SEQUENCE</scope>
</reference>
<evidence type="ECO:0000313" key="2">
    <source>
        <dbReference type="EMBL" id="CAB4968385.1"/>
    </source>
</evidence>
<dbReference type="EMBL" id="CAFBNE010000156">
    <property type="protein sequence ID" value="CAB4968385.1"/>
    <property type="molecule type" value="Genomic_DNA"/>
</dbReference>
<name>A0A6J7LLG4_9ZZZZ</name>
<gene>
    <name evidence="2" type="ORF">UFOPK3772_03096</name>
</gene>
<dbReference type="AlphaFoldDB" id="A0A6J7LLG4"/>
<proteinExistence type="predicted"/>
<evidence type="ECO:0000256" key="1">
    <source>
        <dbReference type="SAM" id="MobiDB-lite"/>
    </source>
</evidence>
<feature type="compositionally biased region" description="Basic and acidic residues" evidence="1">
    <location>
        <begin position="10"/>
        <end position="30"/>
    </location>
</feature>